<sequence length="131" mass="14942">MPLCAYPLILQQQLLLTDAIQPSTSCRRDHVELAWWRSYLRDVLCLKHPARTAKARRQVRVIALYLSSPHELFRLCTSSTGSVEATSSEALALRDTAFLSCGDRMQRSSLFRSHVIPQQSEFFKNILGHKV</sequence>
<proteinExistence type="predicted"/>
<reference evidence="2" key="1">
    <citation type="journal article" date="2015" name="PLoS Genet.">
        <title>The dynamic genome and transcriptome of the human fungal pathogen Blastomyces and close relative Emmonsia.</title>
        <authorList>
            <person name="Munoz J.F."/>
            <person name="Gauthier G.M."/>
            <person name="Desjardins C.A."/>
            <person name="Gallo J.E."/>
            <person name="Holder J."/>
            <person name="Sullivan T.D."/>
            <person name="Marty A.J."/>
            <person name="Carmen J.C."/>
            <person name="Chen Z."/>
            <person name="Ding L."/>
            <person name="Gujja S."/>
            <person name="Magrini V."/>
            <person name="Misas E."/>
            <person name="Mitreva M."/>
            <person name="Priest M."/>
            <person name="Saif S."/>
            <person name="Whiston E.A."/>
            <person name="Young S."/>
            <person name="Zeng Q."/>
            <person name="Goldman W.E."/>
            <person name="Mardis E.R."/>
            <person name="Taylor J.W."/>
            <person name="McEwen J.G."/>
            <person name="Clay O.K."/>
            <person name="Klein B.S."/>
            <person name="Cuomo C.A."/>
        </authorList>
    </citation>
    <scope>NUCLEOTIDE SEQUENCE [LARGE SCALE GENOMIC DNA]</scope>
    <source>
        <strain evidence="2">ER-3 / ATCC MYA-2586</strain>
    </source>
</reference>
<keyword evidence="2" id="KW-1185">Reference proteome</keyword>
<protein>
    <recommendedName>
        <fullName evidence="3">BTB domain-containing protein</fullName>
    </recommendedName>
</protein>
<name>A0ABP2F1C8_AJEDR</name>
<gene>
    <name evidence="1" type="ORF">BDCG_05370</name>
</gene>
<evidence type="ECO:0000313" key="1">
    <source>
        <dbReference type="EMBL" id="EEQ90250.1"/>
    </source>
</evidence>
<evidence type="ECO:0008006" key="3">
    <source>
        <dbReference type="Google" id="ProtNLM"/>
    </source>
</evidence>
<dbReference type="RefSeq" id="XP_045277014.1">
    <property type="nucleotide sequence ID" value="XM_045421038.1"/>
</dbReference>
<dbReference type="EMBL" id="EQ999977">
    <property type="protein sequence ID" value="EEQ90250.1"/>
    <property type="molecule type" value="Genomic_DNA"/>
</dbReference>
<dbReference type="Proteomes" id="UP000002039">
    <property type="component" value="Unassembled WGS sequence"/>
</dbReference>
<evidence type="ECO:0000313" key="2">
    <source>
        <dbReference type="Proteomes" id="UP000002039"/>
    </source>
</evidence>
<organism evidence="1 2">
    <name type="scientific">Ajellomyces dermatitidis (strain ER-3 / ATCC MYA-2586)</name>
    <name type="common">Blastomyces dermatitidis</name>
    <dbReference type="NCBI Taxonomy" id="559297"/>
    <lineage>
        <taxon>Eukaryota</taxon>
        <taxon>Fungi</taxon>
        <taxon>Dikarya</taxon>
        <taxon>Ascomycota</taxon>
        <taxon>Pezizomycotina</taxon>
        <taxon>Eurotiomycetes</taxon>
        <taxon>Eurotiomycetidae</taxon>
        <taxon>Onygenales</taxon>
        <taxon>Ajellomycetaceae</taxon>
        <taxon>Blastomyces</taxon>
    </lineage>
</organism>
<accession>A0ABP2F1C8</accession>
<dbReference type="GeneID" id="69027388"/>